<evidence type="ECO:0000313" key="7">
    <source>
        <dbReference type="EMBL" id="PIK45672.1"/>
    </source>
</evidence>
<comment type="caution">
    <text evidence="7">The sequence shown here is derived from an EMBL/GenBank/DDBJ whole genome shotgun (WGS) entry which is preliminary data.</text>
</comment>
<evidence type="ECO:0000256" key="2">
    <source>
        <dbReference type="ARBA" id="ARBA00010131"/>
    </source>
</evidence>
<comment type="similarity">
    <text evidence="2">Belongs to the ODR-4 family.</text>
</comment>
<protein>
    <recommendedName>
        <fullName evidence="9">Protein odr-4-like</fullName>
    </recommendedName>
</protein>
<dbReference type="PANTHER" id="PTHR33966:SF1">
    <property type="entry name" value="PROTEIN ODR-4 HOMOLOG"/>
    <property type="match status" value="1"/>
</dbReference>
<dbReference type="Pfam" id="PF14778">
    <property type="entry name" value="ODR4-like"/>
    <property type="match status" value="1"/>
</dbReference>
<proteinExistence type="inferred from homology"/>
<evidence type="ECO:0000256" key="4">
    <source>
        <dbReference type="ARBA" id="ARBA00022989"/>
    </source>
</evidence>
<dbReference type="PANTHER" id="PTHR33966">
    <property type="entry name" value="PROTEIN ODR-4 HOMOLOG"/>
    <property type="match status" value="1"/>
</dbReference>
<keyword evidence="5" id="KW-0472">Membrane</keyword>
<evidence type="ECO:0000256" key="3">
    <source>
        <dbReference type="ARBA" id="ARBA00022692"/>
    </source>
</evidence>
<dbReference type="STRING" id="307972.A0A2G8KCG9"/>
<keyword evidence="3" id="KW-0812">Transmembrane</keyword>
<dbReference type="InterPro" id="IPR029454">
    <property type="entry name" value="ODR-4-like"/>
</dbReference>
<feature type="compositionally biased region" description="Acidic residues" evidence="6">
    <location>
        <begin position="49"/>
        <end position="60"/>
    </location>
</feature>
<comment type="subcellular location">
    <subcellularLocation>
        <location evidence="1">Membrane</location>
    </subcellularLocation>
</comment>
<dbReference type="GO" id="GO:0016020">
    <property type="term" value="C:membrane"/>
    <property type="evidence" value="ECO:0007669"/>
    <property type="project" value="UniProtKB-SubCell"/>
</dbReference>
<dbReference type="Proteomes" id="UP000230750">
    <property type="component" value="Unassembled WGS sequence"/>
</dbReference>
<evidence type="ECO:0000313" key="8">
    <source>
        <dbReference type="Proteomes" id="UP000230750"/>
    </source>
</evidence>
<evidence type="ECO:0000256" key="5">
    <source>
        <dbReference type="ARBA" id="ARBA00023136"/>
    </source>
</evidence>
<name>A0A2G8KCG9_STIJA</name>
<feature type="region of interest" description="Disordered" evidence="6">
    <location>
        <begin position="48"/>
        <end position="69"/>
    </location>
</feature>
<accession>A0A2G8KCG9</accession>
<reference evidence="7 8" key="1">
    <citation type="journal article" date="2017" name="PLoS Biol.">
        <title>The sea cucumber genome provides insights into morphological evolution and visceral regeneration.</title>
        <authorList>
            <person name="Zhang X."/>
            <person name="Sun L."/>
            <person name="Yuan J."/>
            <person name="Sun Y."/>
            <person name="Gao Y."/>
            <person name="Zhang L."/>
            <person name="Li S."/>
            <person name="Dai H."/>
            <person name="Hamel J.F."/>
            <person name="Liu C."/>
            <person name="Yu Y."/>
            <person name="Liu S."/>
            <person name="Lin W."/>
            <person name="Guo K."/>
            <person name="Jin S."/>
            <person name="Xu P."/>
            <person name="Storey K.B."/>
            <person name="Huan P."/>
            <person name="Zhang T."/>
            <person name="Zhou Y."/>
            <person name="Zhang J."/>
            <person name="Lin C."/>
            <person name="Li X."/>
            <person name="Xing L."/>
            <person name="Huo D."/>
            <person name="Sun M."/>
            <person name="Wang L."/>
            <person name="Mercier A."/>
            <person name="Li F."/>
            <person name="Yang H."/>
            <person name="Xiang J."/>
        </authorList>
    </citation>
    <scope>NUCLEOTIDE SEQUENCE [LARGE SCALE GENOMIC DNA]</scope>
    <source>
        <strain evidence="7">Shaxun</strain>
        <tissue evidence="7">Muscle</tissue>
    </source>
</reference>
<dbReference type="AlphaFoldDB" id="A0A2G8KCG9"/>
<gene>
    <name evidence="7" type="ORF">BSL78_17469</name>
</gene>
<keyword evidence="4" id="KW-1133">Transmembrane helix</keyword>
<evidence type="ECO:0000256" key="1">
    <source>
        <dbReference type="ARBA" id="ARBA00004370"/>
    </source>
</evidence>
<sequence>MVKAILAEEFLQNYISSVCEISLPCNLGLIAGHKSSQRDYVVALLPTPAEDDEDEGDGELMESKASAKQRGIEKVNEQWIAEHARQVMRMLPGGLSVMGIYVAASDEELNKSQSKLRQILFAIYKLFQKKHLSPLTGAESLDWSILQISTKTKKLTCKTFNVADPKSTAKPADWKFQSFVNSWSCVSCRLQVNLRIPFQKRFRDCSHYSKFVLNGTDNLLNAVSESMVLINGQLRDETEAIESLLGKKKSGKKSSSGGSSQPLEIKAELLMDKAVQGPTQDLEYMIAGDTKIIGWVHARGYLSPKSTFGDVEKVIKEDIERSLRVRFDLLGEELRQSSGDAEVKELETDPPSIIATPQRVLAKLPGTPICVSDYIFQDEQPQDVGAHFLELLNITVTEEDVDFNCEQMPDDSLLQQIETASSHSSEAANLDELLNKPGGGGELLRYA</sequence>
<dbReference type="EMBL" id="MRZV01000696">
    <property type="protein sequence ID" value="PIK45672.1"/>
    <property type="molecule type" value="Genomic_DNA"/>
</dbReference>
<keyword evidence="8" id="KW-1185">Reference proteome</keyword>
<evidence type="ECO:0008006" key="9">
    <source>
        <dbReference type="Google" id="ProtNLM"/>
    </source>
</evidence>
<dbReference type="OrthoDB" id="21458at2759"/>
<dbReference type="GO" id="GO:0012505">
    <property type="term" value="C:endomembrane system"/>
    <property type="evidence" value="ECO:0007669"/>
    <property type="project" value="TreeGrafter"/>
</dbReference>
<organism evidence="7 8">
    <name type="scientific">Stichopus japonicus</name>
    <name type="common">Sea cucumber</name>
    <dbReference type="NCBI Taxonomy" id="307972"/>
    <lineage>
        <taxon>Eukaryota</taxon>
        <taxon>Metazoa</taxon>
        <taxon>Echinodermata</taxon>
        <taxon>Eleutherozoa</taxon>
        <taxon>Echinozoa</taxon>
        <taxon>Holothuroidea</taxon>
        <taxon>Aspidochirotacea</taxon>
        <taxon>Aspidochirotida</taxon>
        <taxon>Stichopodidae</taxon>
        <taxon>Apostichopus</taxon>
    </lineage>
</organism>
<evidence type="ECO:0000256" key="6">
    <source>
        <dbReference type="SAM" id="MobiDB-lite"/>
    </source>
</evidence>
<dbReference type="GO" id="GO:0008104">
    <property type="term" value="P:intracellular protein localization"/>
    <property type="evidence" value="ECO:0007669"/>
    <property type="project" value="TreeGrafter"/>
</dbReference>
<feature type="non-terminal residue" evidence="7">
    <location>
        <position position="447"/>
    </location>
</feature>